<feature type="transmembrane region" description="Helical" evidence="3">
    <location>
        <begin position="66"/>
        <end position="90"/>
    </location>
</feature>
<name>A0A1I2W991_9HYPH</name>
<dbReference type="InterPro" id="IPR029787">
    <property type="entry name" value="Nucleotide_cyclase"/>
</dbReference>
<dbReference type="NCBIfam" id="TIGR00254">
    <property type="entry name" value="GGDEF"/>
    <property type="match status" value="1"/>
</dbReference>
<proteinExistence type="predicted"/>
<dbReference type="CDD" id="cd01949">
    <property type="entry name" value="GGDEF"/>
    <property type="match status" value="1"/>
</dbReference>
<evidence type="ECO:0000256" key="2">
    <source>
        <dbReference type="ARBA" id="ARBA00034247"/>
    </source>
</evidence>
<feature type="transmembrane region" description="Helical" evidence="3">
    <location>
        <begin position="180"/>
        <end position="197"/>
    </location>
</feature>
<evidence type="ECO:0000313" key="6">
    <source>
        <dbReference type="Proteomes" id="UP000199229"/>
    </source>
</evidence>
<dbReference type="PROSITE" id="PS50887">
    <property type="entry name" value="GGDEF"/>
    <property type="match status" value="1"/>
</dbReference>
<feature type="transmembrane region" description="Helical" evidence="3">
    <location>
        <begin position="97"/>
        <end position="116"/>
    </location>
</feature>
<feature type="transmembrane region" description="Helical" evidence="3">
    <location>
        <begin position="149"/>
        <end position="168"/>
    </location>
</feature>
<feature type="transmembrane region" description="Helical" evidence="3">
    <location>
        <begin position="122"/>
        <end position="142"/>
    </location>
</feature>
<dbReference type="AlphaFoldDB" id="A0A1I2W991"/>
<gene>
    <name evidence="5" type="ORF">SAMN05192565_12115</name>
</gene>
<dbReference type="SUPFAM" id="SSF55073">
    <property type="entry name" value="Nucleotide cyclase"/>
    <property type="match status" value="1"/>
</dbReference>
<sequence>MLRGLLDVDRFTPWAGPRLPGELEERFRAEAGQSSAAFVRFWMGVFILFNVLSLKLDYDAFGPEGFSVPVVLTLGVFLPVALAGIVMLGGTPSPRRVTGVATVVSLVDMAIVLHSAETAPRGYAEGYLVLAVIVPLVIGLISPLSFRHSFVFCGAAFVLYLGRVLLLPSGNFVGDATANGLPLLVACLILVPIKIAFSRERQERQAFLLRLTLELQASELAAANTRLRILSETDALTGLANRRAFDASLAAAWDAAETWCAVVAIDIDHFKRLNDTAGHPEGDRCLVAVADILGAVTREAGGLLGRYGGEEFMAMVPVREPDEAVILSERLRAAVEALAYRYGPEDDPTMVTVSVGVTIAHGATGTCGLGPLDLVKAADAALYRAKRLGRNRVETGVTVPRSANRDGGPVAVYSAASS</sequence>
<keyword evidence="3" id="KW-0472">Membrane</keyword>
<keyword evidence="3" id="KW-1133">Transmembrane helix</keyword>
<accession>A0A1I2W991</accession>
<evidence type="ECO:0000256" key="3">
    <source>
        <dbReference type="SAM" id="Phobius"/>
    </source>
</evidence>
<dbReference type="EMBL" id="FOPM01000021">
    <property type="protein sequence ID" value="SFG97935.1"/>
    <property type="molecule type" value="Genomic_DNA"/>
</dbReference>
<evidence type="ECO:0000313" key="5">
    <source>
        <dbReference type="EMBL" id="SFG97935.1"/>
    </source>
</evidence>
<dbReference type="FunFam" id="3.30.70.270:FF:000001">
    <property type="entry name" value="Diguanylate cyclase domain protein"/>
    <property type="match status" value="1"/>
</dbReference>
<organism evidence="5 6">
    <name type="scientific">Methylobacterium gossipiicola</name>
    <dbReference type="NCBI Taxonomy" id="582675"/>
    <lineage>
        <taxon>Bacteria</taxon>
        <taxon>Pseudomonadati</taxon>
        <taxon>Pseudomonadota</taxon>
        <taxon>Alphaproteobacteria</taxon>
        <taxon>Hyphomicrobiales</taxon>
        <taxon>Methylobacteriaceae</taxon>
        <taxon>Methylobacterium</taxon>
    </lineage>
</organism>
<dbReference type="OrthoDB" id="9759607at2"/>
<evidence type="ECO:0000256" key="1">
    <source>
        <dbReference type="ARBA" id="ARBA00012528"/>
    </source>
</evidence>
<feature type="transmembrane region" description="Helical" evidence="3">
    <location>
        <begin position="36"/>
        <end position="54"/>
    </location>
</feature>
<dbReference type="RefSeq" id="WP_091974007.1">
    <property type="nucleotide sequence ID" value="NZ_FOPM01000021.1"/>
</dbReference>
<keyword evidence="6" id="KW-1185">Reference proteome</keyword>
<comment type="catalytic activity">
    <reaction evidence="2">
        <text>2 GTP = 3',3'-c-di-GMP + 2 diphosphate</text>
        <dbReference type="Rhea" id="RHEA:24898"/>
        <dbReference type="ChEBI" id="CHEBI:33019"/>
        <dbReference type="ChEBI" id="CHEBI:37565"/>
        <dbReference type="ChEBI" id="CHEBI:58805"/>
        <dbReference type="EC" id="2.7.7.65"/>
    </reaction>
</comment>
<evidence type="ECO:0000259" key="4">
    <source>
        <dbReference type="PROSITE" id="PS50887"/>
    </source>
</evidence>
<dbReference type="Gene3D" id="3.30.70.270">
    <property type="match status" value="1"/>
</dbReference>
<keyword evidence="3" id="KW-0812">Transmembrane</keyword>
<dbReference type="InterPro" id="IPR050469">
    <property type="entry name" value="Diguanylate_Cyclase"/>
</dbReference>
<dbReference type="GO" id="GO:0043709">
    <property type="term" value="P:cell adhesion involved in single-species biofilm formation"/>
    <property type="evidence" value="ECO:0007669"/>
    <property type="project" value="TreeGrafter"/>
</dbReference>
<dbReference type="PANTHER" id="PTHR45138:SF9">
    <property type="entry name" value="DIGUANYLATE CYCLASE DGCM-RELATED"/>
    <property type="match status" value="1"/>
</dbReference>
<dbReference type="GO" id="GO:0005886">
    <property type="term" value="C:plasma membrane"/>
    <property type="evidence" value="ECO:0007669"/>
    <property type="project" value="TreeGrafter"/>
</dbReference>
<dbReference type="GO" id="GO:0052621">
    <property type="term" value="F:diguanylate cyclase activity"/>
    <property type="evidence" value="ECO:0007669"/>
    <property type="project" value="UniProtKB-EC"/>
</dbReference>
<dbReference type="EC" id="2.7.7.65" evidence="1"/>
<protein>
    <recommendedName>
        <fullName evidence="1">diguanylate cyclase</fullName>
        <ecNumber evidence="1">2.7.7.65</ecNumber>
    </recommendedName>
</protein>
<dbReference type="Pfam" id="PF00990">
    <property type="entry name" value="GGDEF"/>
    <property type="match status" value="1"/>
</dbReference>
<dbReference type="GO" id="GO:1902201">
    <property type="term" value="P:negative regulation of bacterial-type flagellum-dependent cell motility"/>
    <property type="evidence" value="ECO:0007669"/>
    <property type="project" value="TreeGrafter"/>
</dbReference>
<dbReference type="PANTHER" id="PTHR45138">
    <property type="entry name" value="REGULATORY COMPONENTS OF SENSORY TRANSDUCTION SYSTEM"/>
    <property type="match status" value="1"/>
</dbReference>
<dbReference type="SMART" id="SM00267">
    <property type="entry name" value="GGDEF"/>
    <property type="match status" value="1"/>
</dbReference>
<dbReference type="InterPro" id="IPR043128">
    <property type="entry name" value="Rev_trsase/Diguanyl_cyclase"/>
</dbReference>
<dbReference type="Proteomes" id="UP000199229">
    <property type="component" value="Unassembled WGS sequence"/>
</dbReference>
<dbReference type="InterPro" id="IPR000160">
    <property type="entry name" value="GGDEF_dom"/>
</dbReference>
<reference evidence="6" key="1">
    <citation type="submission" date="2016-10" db="EMBL/GenBank/DDBJ databases">
        <authorList>
            <person name="Varghese N."/>
            <person name="Submissions S."/>
        </authorList>
    </citation>
    <scope>NUCLEOTIDE SEQUENCE [LARGE SCALE GENOMIC DNA]</scope>
    <source>
        <strain evidence="6">Gh-105</strain>
    </source>
</reference>
<feature type="domain" description="GGDEF" evidence="4">
    <location>
        <begin position="258"/>
        <end position="398"/>
    </location>
</feature>
<dbReference type="STRING" id="582675.SAMN05192565_12115"/>